<organism evidence="2 3">
    <name type="scientific">Amanita muscaria (strain Koide BX008)</name>
    <dbReference type="NCBI Taxonomy" id="946122"/>
    <lineage>
        <taxon>Eukaryota</taxon>
        <taxon>Fungi</taxon>
        <taxon>Dikarya</taxon>
        <taxon>Basidiomycota</taxon>
        <taxon>Agaricomycotina</taxon>
        <taxon>Agaricomycetes</taxon>
        <taxon>Agaricomycetidae</taxon>
        <taxon>Agaricales</taxon>
        <taxon>Pluteineae</taxon>
        <taxon>Amanitaceae</taxon>
        <taxon>Amanita</taxon>
    </lineage>
</organism>
<feature type="region of interest" description="Disordered" evidence="1">
    <location>
        <begin position="38"/>
        <end position="57"/>
    </location>
</feature>
<feature type="region of interest" description="Disordered" evidence="1">
    <location>
        <begin position="88"/>
        <end position="108"/>
    </location>
</feature>
<evidence type="ECO:0000256" key="1">
    <source>
        <dbReference type="SAM" id="MobiDB-lite"/>
    </source>
</evidence>
<reference evidence="2 3" key="1">
    <citation type="submission" date="2014-04" db="EMBL/GenBank/DDBJ databases">
        <title>Evolutionary Origins and Diversification of the Mycorrhizal Mutualists.</title>
        <authorList>
            <consortium name="DOE Joint Genome Institute"/>
            <consortium name="Mycorrhizal Genomics Consortium"/>
            <person name="Kohler A."/>
            <person name="Kuo A."/>
            <person name="Nagy L.G."/>
            <person name="Floudas D."/>
            <person name="Copeland A."/>
            <person name="Barry K.W."/>
            <person name="Cichocki N."/>
            <person name="Veneault-Fourrey C."/>
            <person name="LaButti K."/>
            <person name="Lindquist E.A."/>
            <person name="Lipzen A."/>
            <person name="Lundell T."/>
            <person name="Morin E."/>
            <person name="Murat C."/>
            <person name="Riley R."/>
            <person name="Ohm R."/>
            <person name="Sun H."/>
            <person name="Tunlid A."/>
            <person name="Henrissat B."/>
            <person name="Grigoriev I.V."/>
            <person name="Hibbett D.S."/>
            <person name="Martin F."/>
        </authorList>
    </citation>
    <scope>NUCLEOTIDE SEQUENCE [LARGE SCALE GENOMIC DNA]</scope>
    <source>
        <strain evidence="2 3">Koide BX008</strain>
    </source>
</reference>
<keyword evidence="3" id="KW-1185">Reference proteome</keyword>
<dbReference type="Proteomes" id="UP000054549">
    <property type="component" value="Unassembled WGS sequence"/>
</dbReference>
<evidence type="ECO:0000313" key="3">
    <source>
        <dbReference type="Proteomes" id="UP000054549"/>
    </source>
</evidence>
<protein>
    <submittedName>
        <fullName evidence="2">Uncharacterized protein</fullName>
    </submittedName>
</protein>
<accession>A0A0C2WL26</accession>
<dbReference type="InParanoid" id="A0A0C2WL26"/>
<evidence type="ECO:0000313" key="2">
    <source>
        <dbReference type="EMBL" id="KIL56883.1"/>
    </source>
</evidence>
<feature type="compositionally biased region" description="Acidic residues" evidence="1">
    <location>
        <begin position="40"/>
        <end position="49"/>
    </location>
</feature>
<gene>
    <name evidence="2" type="ORF">M378DRAFT_181826</name>
</gene>
<name>A0A0C2WL26_AMAMK</name>
<proteinExistence type="predicted"/>
<dbReference type="AlphaFoldDB" id="A0A0C2WL26"/>
<sequence>MPVVKRTTRSCHATIQTILDYPDVANISDGEALSIADSVTEPDDDDDNEINQASENASITTEDQLFWQYTNFPQNQLALEEIQPDHPLFVDPDVNGHGSGSKHEDKARHVPVPECKDVGIQTEEEAKLENNCEKHVSLVSKVRVKLFHLED</sequence>
<dbReference type="EMBL" id="KN818394">
    <property type="protein sequence ID" value="KIL56883.1"/>
    <property type="molecule type" value="Genomic_DNA"/>
</dbReference>
<dbReference type="HOGENOM" id="CLU_1730951_0_0_1"/>